<protein>
    <submittedName>
        <fullName evidence="1">DUF1819 family protein</fullName>
    </submittedName>
</protein>
<keyword evidence="2" id="KW-1185">Reference proteome</keyword>
<evidence type="ECO:0000313" key="2">
    <source>
        <dbReference type="Proteomes" id="UP001625374"/>
    </source>
</evidence>
<dbReference type="EMBL" id="JBGQQK010000011">
    <property type="protein sequence ID" value="MFL2102628.1"/>
    <property type="molecule type" value="Genomic_DNA"/>
</dbReference>
<dbReference type="Gene3D" id="1.10.3540.10">
    <property type="entry name" value="uncharacterized protein from magnetospirillum magneticum domain"/>
    <property type="match status" value="1"/>
</dbReference>
<sequence>MTPNNYFTTLTTRNFLYPQSRIVARLLLENKSKKEISIQLKESNLFQLKSKDRIERFTNTIISRLSYLSEGMIQSFLSTDPLTSKAILLYGILRSDALFYEWMREVVWEKKRILDWTLYRRETEQFLERKEEQSEKVRSWNNETKTRLTNAYHQVLLESGYGIKTEQGITLQFPFIEPSVKKQFLSIGQDRIVEIILGEVLA</sequence>
<dbReference type="InterPro" id="IPR014948">
    <property type="entry name" value="BrxA"/>
</dbReference>
<name>A0ABW8UNP0_9LACT</name>
<accession>A0ABW8UNP0</accession>
<gene>
    <name evidence="1" type="ORF">ACEN37_05095</name>
</gene>
<dbReference type="Pfam" id="PF08849">
    <property type="entry name" value="BrxA"/>
    <property type="match status" value="1"/>
</dbReference>
<comment type="caution">
    <text evidence="1">The sequence shown here is derived from an EMBL/GenBank/DDBJ whole genome shotgun (WGS) entry which is preliminary data.</text>
</comment>
<evidence type="ECO:0000313" key="1">
    <source>
        <dbReference type="EMBL" id="MFL2102628.1"/>
    </source>
</evidence>
<dbReference type="Proteomes" id="UP001625374">
    <property type="component" value="Unassembled WGS sequence"/>
</dbReference>
<dbReference type="RefSeq" id="WP_407141971.1">
    <property type="nucleotide sequence ID" value="NZ_JBGQQI010000009.1"/>
</dbReference>
<proteinExistence type="predicted"/>
<dbReference type="InterPro" id="IPR023137">
    <property type="entry name" value="BrxA_sf"/>
</dbReference>
<reference evidence="1 2" key="1">
    <citation type="submission" date="2024-08" db="EMBL/GenBank/DDBJ databases">
        <authorList>
            <person name="Arias E."/>
        </authorList>
    </citation>
    <scope>NUCLEOTIDE SEQUENCE [LARGE SCALE GENOMIC DNA]</scope>
    <source>
        <strain evidence="1 2">FAM 24106</strain>
    </source>
</reference>
<organism evidence="1 2">
    <name type="scientific">Marinilactibacillus psychrotolerans</name>
    <dbReference type="NCBI Taxonomy" id="191770"/>
    <lineage>
        <taxon>Bacteria</taxon>
        <taxon>Bacillati</taxon>
        <taxon>Bacillota</taxon>
        <taxon>Bacilli</taxon>
        <taxon>Lactobacillales</taxon>
        <taxon>Carnobacteriaceae</taxon>
        <taxon>Marinilactibacillus</taxon>
    </lineage>
</organism>